<dbReference type="SUPFAM" id="SSF51569">
    <property type="entry name" value="Aldolase"/>
    <property type="match status" value="1"/>
</dbReference>
<dbReference type="PANTHER" id="PTHR10683:SF31">
    <property type="entry name" value="TRANSALDOLASE"/>
    <property type="match status" value="1"/>
</dbReference>
<dbReference type="EC" id="2.2.1.2" evidence="5 10"/>
<feature type="active site" description="Schiff-base intermediate with substrate" evidence="10">
    <location>
        <position position="126"/>
    </location>
</feature>
<dbReference type="HAMAP" id="MF_00493">
    <property type="entry name" value="Transaldolase_2"/>
    <property type="match status" value="1"/>
</dbReference>
<dbReference type="InterPro" id="IPR013785">
    <property type="entry name" value="Aldolase_TIM"/>
</dbReference>
<keyword evidence="8 10" id="KW-0570">Pentose shunt</keyword>
<evidence type="ECO:0000256" key="9">
    <source>
        <dbReference type="ARBA" id="ARBA00023270"/>
    </source>
</evidence>
<evidence type="ECO:0000256" key="2">
    <source>
        <dbReference type="ARBA" id="ARBA00004496"/>
    </source>
</evidence>
<evidence type="ECO:0000256" key="10">
    <source>
        <dbReference type="HAMAP-Rule" id="MF_00493"/>
    </source>
</evidence>
<evidence type="ECO:0000256" key="7">
    <source>
        <dbReference type="ARBA" id="ARBA00022679"/>
    </source>
</evidence>
<dbReference type="NCBIfam" id="NF002881">
    <property type="entry name" value="PRK03343.1"/>
    <property type="match status" value="1"/>
</dbReference>
<dbReference type="Proteomes" id="UP000074914">
    <property type="component" value="Chromosome"/>
</dbReference>
<comment type="function">
    <text evidence="1 10">Transaldolase is important for the balance of metabolites in the pentose-phosphate pathway.</text>
</comment>
<dbReference type="Pfam" id="PF00923">
    <property type="entry name" value="TAL_FSA"/>
    <property type="match status" value="1"/>
</dbReference>
<dbReference type="PIRSF" id="PIRSF036915">
    <property type="entry name" value="Trnald_Bac_Plnt"/>
    <property type="match status" value="1"/>
</dbReference>
<dbReference type="InterPro" id="IPR001585">
    <property type="entry name" value="TAL/FSA"/>
</dbReference>
<evidence type="ECO:0000256" key="3">
    <source>
        <dbReference type="ARBA" id="ARBA00004857"/>
    </source>
</evidence>
<organism evidence="11 12">
    <name type="scientific">Collimonas pratensis</name>
    <dbReference type="NCBI Taxonomy" id="279113"/>
    <lineage>
        <taxon>Bacteria</taxon>
        <taxon>Pseudomonadati</taxon>
        <taxon>Pseudomonadota</taxon>
        <taxon>Betaproteobacteria</taxon>
        <taxon>Burkholderiales</taxon>
        <taxon>Oxalobacteraceae</taxon>
        <taxon>Collimonas</taxon>
    </lineage>
</organism>
<keyword evidence="7 10" id="KW-0808">Transferase</keyword>
<dbReference type="NCBIfam" id="TIGR00876">
    <property type="entry name" value="tal_mycobact"/>
    <property type="match status" value="1"/>
</dbReference>
<evidence type="ECO:0000256" key="6">
    <source>
        <dbReference type="ARBA" id="ARBA00022490"/>
    </source>
</evidence>
<dbReference type="CDD" id="cd00955">
    <property type="entry name" value="Transaldolase_like"/>
    <property type="match status" value="1"/>
</dbReference>
<accession>A0ABM5Z9B1</accession>
<reference evidence="11 12" key="1">
    <citation type="submission" date="2015-11" db="EMBL/GenBank/DDBJ databases">
        <title>Exploring the genomic traits of fungus-feeding bacterial genus Collimonas.</title>
        <authorList>
            <person name="Song C."/>
            <person name="Schmidt R."/>
            <person name="de Jager V."/>
            <person name="Krzyzanowska D."/>
            <person name="Jongedijk E."/>
            <person name="Cankar K."/>
            <person name="Beekwilder J."/>
            <person name="van Veen A."/>
            <person name="de Boer W."/>
            <person name="van Veen J.A."/>
            <person name="Garbeva P."/>
        </authorList>
    </citation>
    <scope>NUCLEOTIDE SEQUENCE [LARGE SCALE GENOMIC DNA]</scope>
    <source>
        <strain evidence="11 12">Ter291</strain>
    </source>
</reference>
<comment type="catalytic activity">
    <reaction evidence="10">
        <text>D-sedoheptulose 7-phosphate + D-glyceraldehyde 3-phosphate = D-erythrose 4-phosphate + beta-D-fructose 6-phosphate</text>
        <dbReference type="Rhea" id="RHEA:17053"/>
        <dbReference type="ChEBI" id="CHEBI:16897"/>
        <dbReference type="ChEBI" id="CHEBI:57483"/>
        <dbReference type="ChEBI" id="CHEBI:57634"/>
        <dbReference type="ChEBI" id="CHEBI:59776"/>
        <dbReference type="EC" id="2.2.1.2"/>
    </reaction>
</comment>
<dbReference type="InterPro" id="IPR004732">
    <property type="entry name" value="Transaldolase_2"/>
</dbReference>
<evidence type="ECO:0000256" key="1">
    <source>
        <dbReference type="ARBA" id="ARBA00003518"/>
    </source>
</evidence>
<evidence type="ECO:0000256" key="5">
    <source>
        <dbReference type="ARBA" id="ARBA00013151"/>
    </source>
</evidence>
<evidence type="ECO:0000256" key="8">
    <source>
        <dbReference type="ARBA" id="ARBA00023126"/>
    </source>
</evidence>
<comment type="pathway">
    <text evidence="3 10">Carbohydrate degradation; pentose phosphate pathway; D-glyceraldehyde 3-phosphate and beta-D-fructose 6-phosphate from D-ribose 5-phosphate and D-xylulose 5-phosphate (non-oxidative stage): step 2/3.</text>
</comment>
<evidence type="ECO:0000256" key="4">
    <source>
        <dbReference type="ARBA" id="ARBA00008426"/>
    </source>
</evidence>
<proteinExistence type="inferred from homology"/>
<keyword evidence="9 10" id="KW-0704">Schiff base</keyword>
<comment type="similarity">
    <text evidence="4 10">Belongs to the transaldolase family. Type 2 subfamily.</text>
</comment>
<name>A0ABM5Z9B1_9BURK</name>
<dbReference type="Gene3D" id="3.20.20.70">
    <property type="entry name" value="Aldolase class I"/>
    <property type="match status" value="1"/>
</dbReference>
<protein>
    <recommendedName>
        <fullName evidence="5 10">Transaldolase</fullName>
        <ecNumber evidence="5 10">2.2.1.2</ecNumber>
    </recommendedName>
</protein>
<comment type="subcellular location">
    <subcellularLocation>
        <location evidence="2 10">Cytoplasm</location>
    </subcellularLocation>
</comment>
<gene>
    <name evidence="10 11" type="primary">tal</name>
    <name evidence="11" type="ORF">CPter291_3493</name>
</gene>
<keyword evidence="6 10" id="KW-0963">Cytoplasm</keyword>
<keyword evidence="12" id="KW-1185">Reference proteome</keyword>
<evidence type="ECO:0000313" key="11">
    <source>
        <dbReference type="EMBL" id="AMP15728.1"/>
    </source>
</evidence>
<evidence type="ECO:0000313" key="12">
    <source>
        <dbReference type="Proteomes" id="UP000074914"/>
    </source>
</evidence>
<dbReference type="EMBL" id="CP013236">
    <property type="protein sequence ID" value="AMP15728.1"/>
    <property type="molecule type" value="Genomic_DNA"/>
</dbReference>
<sequence length="346" mass="38117">MWLDNITRELLNNGTLRRYYEQLSVTGLTSNPTIFDQAIRNTDAYDEAIRYKTKEGKSGDVLFFELAIEDLTRAAAVFRRTYEASEGIDGWVSLELSPLLANDTEATIQAAKRLHAQAQCPNLFIKIPGNAAGVPAIEEAIFAGIPINVTLLFSRRQYLAAADAYRRGIQRRIAAGLDPKVNSVASIFVSRWDKAVAGKVPSALNNCLGLAVSRQIYRSYREHIATEEAQTFKRTGAFSQRLLWASTSSKDPQLAETYYVEALMAPNTISTMSEKTLGALAERNRLNDVMEEDGGDAEAILTQFSQVGVDIEELATQLQLEGVQSFSKSWGKLLAVIADKSGVRPA</sequence>
<dbReference type="PANTHER" id="PTHR10683">
    <property type="entry name" value="TRANSALDOLASE"/>
    <property type="match status" value="1"/>
</dbReference>